<gene>
    <name evidence="1" type="ORF">F1735_27300</name>
</gene>
<keyword evidence="2" id="KW-1185">Reference proteome</keyword>
<dbReference type="Pfam" id="PF05345">
    <property type="entry name" value="He_PIG"/>
    <property type="match status" value="1"/>
</dbReference>
<dbReference type="RefSeq" id="WP_167239879.1">
    <property type="nucleotide sequence ID" value="NZ_WHJF01000106.1"/>
</dbReference>
<dbReference type="Gene3D" id="2.60.40.10">
    <property type="entry name" value="Immunoglobulins"/>
    <property type="match status" value="4"/>
</dbReference>
<evidence type="ECO:0000313" key="2">
    <source>
        <dbReference type="Proteomes" id="UP000610594"/>
    </source>
</evidence>
<organism evidence="1 2">
    <name type="scientific">Massilia genomosp. 1</name>
    <dbReference type="NCBI Taxonomy" id="2609280"/>
    <lineage>
        <taxon>Bacteria</taxon>
        <taxon>Pseudomonadati</taxon>
        <taxon>Pseudomonadota</taxon>
        <taxon>Betaproteobacteria</taxon>
        <taxon>Burkholderiales</taxon>
        <taxon>Oxalobacteraceae</taxon>
        <taxon>Telluria group</taxon>
        <taxon>Massilia</taxon>
    </lineage>
</organism>
<comment type="caution">
    <text evidence="1">The sequence shown here is derived from an EMBL/GenBank/DDBJ whole genome shotgun (WGS) entry which is preliminary data.</text>
</comment>
<sequence length="1301" mass="136779">MFFLSIAAASGVHAQDSVCARVKLEIKQELTLERQGFDAEMKILNTTDNGDIDSVAVTIKVTDEYGVPVAITDNPNDTNAKFFVRLSNKENINNVDGSGVVVAKTTGVVNWLLIPAPGSAGSGAAGKKYLVSATLKYRYGGADSVLELDPDVITVKPLPLLTLDYFLTKDVVADDPFTPQIEAAEPFTLGVRIKNNGLATAKNMKIDSAQPKITENKQGLLINFLLTGSYINDAPAQKSLLLDFGDIAGNSSKMGRWNMETTLAGKFEEFTARFTHADELGGALTSILQATNTHPLIHDVRVDLPGRDNVRDFLAQDDGVIRVYESDGADTIVTNRSAVATFTPVPGSSNYRLTFPATAGFAYAKVADPFKGTKTVGTIVRSDAKQLGPENTWLSKTRNTSTNQWDYYVNFFDVNTTGAYDSAFDVPDTGVLPPVMQFIADRTVEVGKQTSFMVEASSPAGKAVTISAAPLPGGAKLVAQAADPAAPGLARAAFDWTPPAGSAGAYPITFSASDGALSVKRVATITVKEGVIASGPGTPSIALPRAGAANVDVARTVMQVQTSMDPNDKTAKVEFQIFSDEAGTKLLTNAMFDRPPQKDANGVTTPVPTTWTLLGPLAFDTTYWWRARATDGAVYSPWVYSHFRTAAIALAPAAFNQTSPSPEAVVSSLNPVLSWTNSAADKRAFPVSYAVTVYKDAALTEVAAAVASVPQSDSGTTSWTVQPALTNLAKYYWRVVATRALGGQGGANPALPPVGAKTSSTPRAFTVNSANRAPGAPALVAPVAGISAALTPTLSVEAAVDPEQDALTYVFEIDSAQTFDSPAKRASGKIAGGASRINWVAPALTENTLYWWRVKAQDAQGESAWVQGSFRASAVNEAPAVPVFKNPGADAWTTFEQPVLEAFAAADPEGDAVSYQFEVYDDARLSRKVASGSSPNTALMVPVALARKTKYWWRIRALDSNGASSAWSTLSTFQVGDGGTQGPAIALTSPSITMVPDTVASANGVKKQVTLRWEGTDPNLEPTVSLYYGTDKGSYTGTPIVEGLRQAVGTQTGSYVWDVSTLAPGVYRVYAQVFDTRGTGRAYAHGAVVVPNPVQSGELKALQGPSSEGYASTTSLSWNGLTPSAVFPLFGANSYPLLMAPASSANGSRLGAGVYAFQCSKQVALFPVNLGPVISEDLNFAGRVIADAGKTHAVFAASNTGDETLRVCDIRILSSKVVDGTLSDYVVSARLSNLGTGLAAAAVTPVISGTNLTVSGALKFGTIGAGETGSSETFVTLRAPTSTGGIAALQKNLQWSVQLTR</sequence>
<evidence type="ECO:0008006" key="3">
    <source>
        <dbReference type="Google" id="ProtNLM"/>
    </source>
</evidence>
<dbReference type="InterPro" id="IPR013783">
    <property type="entry name" value="Ig-like_fold"/>
</dbReference>
<accession>A0ABX0N0F7</accession>
<dbReference type="Pfam" id="PF25788">
    <property type="entry name" value="Ig_Rha78A_N"/>
    <property type="match status" value="1"/>
</dbReference>
<dbReference type="Proteomes" id="UP000610594">
    <property type="component" value="Unassembled WGS sequence"/>
</dbReference>
<evidence type="ECO:0000313" key="1">
    <source>
        <dbReference type="EMBL" id="NHZ65961.1"/>
    </source>
</evidence>
<reference evidence="1 2" key="1">
    <citation type="submission" date="2019-10" db="EMBL/GenBank/DDBJ databases">
        <title>Taxonomy of Antarctic Massilia spp.: description of Massilia rubra sp. nov., Massilia aquatica sp. nov., Massilia mucilaginosa sp. nov., Massilia frigida sp. nov. isolated from streams, lakes and regoliths.</title>
        <authorList>
            <person name="Holochova P."/>
            <person name="Sedlacek I."/>
            <person name="Kralova S."/>
            <person name="Maslanova I."/>
            <person name="Busse H.-J."/>
            <person name="Stankova E."/>
            <person name="Vrbovska V."/>
            <person name="Kovarovic V."/>
            <person name="Bartak M."/>
            <person name="Svec P."/>
            <person name="Pantucek R."/>
        </authorList>
    </citation>
    <scope>NUCLEOTIDE SEQUENCE [LARGE SCALE GENOMIC DNA]</scope>
    <source>
        <strain evidence="1 2">CCM 8694</strain>
    </source>
</reference>
<dbReference type="EMBL" id="WHJF01000106">
    <property type="protein sequence ID" value="NHZ65961.1"/>
    <property type="molecule type" value="Genomic_DNA"/>
</dbReference>
<name>A0ABX0N0F7_9BURK</name>
<proteinExistence type="predicted"/>
<protein>
    <recommendedName>
        <fullName evidence="3">Fibronectin type-III domain-containing protein</fullName>
    </recommendedName>
</protein>